<organism evidence="1">
    <name type="scientific">Arundo donax</name>
    <name type="common">Giant reed</name>
    <name type="synonym">Donax arundinaceus</name>
    <dbReference type="NCBI Taxonomy" id="35708"/>
    <lineage>
        <taxon>Eukaryota</taxon>
        <taxon>Viridiplantae</taxon>
        <taxon>Streptophyta</taxon>
        <taxon>Embryophyta</taxon>
        <taxon>Tracheophyta</taxon>
        <taxon>Spermatophyta</taxon>
        <taxon>Magnoliopsida</taxon>
        <taxon>Liliopsida</taxon>
        <taxon>Poales</taxon>
        <taxon>Poaceae</taxon>
        <taxon>PACMAD clade</taxon>
        <taxon>Arundinoideae</taxon>
        <taxon>Arundineae</taxon>
        <taxon>Arundo</taxon>
    </lineage>
</organism>
<reference evidence="1" key="2">
    <citation type="journal article" date="2015" name="Data Brief">
        <title>Shoot transcriptome of the giant reed, Arundo donax.</title>
        <authorList>
            <person name="Barrero R.A."/>
            <person name="Guerrero F.D."/>
            <person name="Moolhuijzen P."/>
            <person name="Goolsby J.A."/>
            <person name="Tidwell J."/>
            <person name="Bellgard S.E."/>
            <person name="Bellgard M.I."/>
        </authorList>
    </citation>
    <scope>NUCLEOTIDE SEQUENCE</scope>
    <source>
        <tissue evidence="1">Shoot tissue taken approximately 20 cm above the soil surface</tissue>
    </source>
</reference>
<proteinExistence type="predicted"/>
<accession>A0A0A9DCB3</accession>
<sequence length="31" mass="3460">MGGHCMLDSTEAYACSWGIRISSFLAIFVRH</sequence>
<dbReference type="EMBL" id="GBRH01214600">
    <property type="protein sequence ID" value="JAD83295.1"/>
    <property type="molecule type" value="Transcribed_RNA"/>
</dbReference>
<dbReference type="AlphaFoldDB" id="A0A0A9DCB3"/>
<evidence type="ECO:0000313" key="1">
    <source>
        <dbReference type="EMBL" id="JAD83295.1"/>
    </source>
</evidence>
<protein>
    <submittedName>
        <fullName evidence="1">Uncharacterized protein</fullName>
    </submittedName>
</protein>
<name>A0A0A9DCB3_ARUDO</name>
<reference evidence="1" key="1">
    <citation type="submission" date="2014-09" db="EMBL/GenBank/DDBJ databases">
        <authorList>
            <person name="Magalhaes I.L.F."/>
            <person name="Oliveira U."/>
            <person name="Santos F.R."/>
            <person name="Vidigal T.H.D.A."/>
            <person name="Brescovit A.D."/>
            <person name="Santos A.J."/>
        </authorList>
    </citation>
    <scope>NUCLEOTIDE SEQUENCE</scope>
    <source>
        <tissue evidence="1">Shoot tissue taken approximately 20 cm above the soil surface</tissue>
    </source>
</reference>